<proteinExistence type="inferred from homology"/>
<dbReference type="AlphaFoldDB" id="A0A9E7SW18"/>
<dbReference type="Pfam" id="PF00924">
    <property type="entry name" value="MS_channel_2nd"/>
    <property type="match status" value="1"/>
</dbReference>
<keyword evidence="4 8" id="KW-0812">Transmembrane</keyword>
<comment type="subcellular location">
    <subcellularLocation>
        <location evidence="1">Cell membrane</location>
        <topology evidence="1">Multi-pass membrane protein</topology>
    </subcellularLocation>
</comment>
<evidence type="ECO:0000313" key="12">
    <source>
        <dbReference type="Proteomes" id="UP001056855"/>
    </source>
</evidence>
<dbReference type="Pfam" id="PF21082">
    <property type="entry name" value="MS_channel_3rd"/>
    <property type="match status" value="1"/>
</dbReference>
<evidence type="ECO:0000256" key="5">
    <source>
        <dbReference type="ARBA" id="ARBA00022989"/>
    </source>
</evidence>
<feature type="compositionally biased region" description="Polar residues" evidence="7">
    <location>
        <begin position="367"/>
        <end position="383"/>
    </location>
</feature>
<feature type="transmembrane region" description="Helical" evidence="8">
    <location>
        <begin position="54"/>
        <end position="77"/>
    </location>
</feature>
<dbReference type="InterPro" id="IPR006686">
    <property type="entry name" value="MscS_channel_CS"/>
</dbReference>
<dbReference type="GO" id="GO:0005886">
    <property type="term" value="C:plasma membrane"/>
    <property type="evidence" value="ECO:0007669"/>
    <property type="project" value="UniProtKB-SubCell"/>
</dbReference>
<feature type="transmembrane region" description="Helical" evidence="8">
    <location>
        <begin position="139"/>
        <end position="161"/>
    </location>
</feature>
<sequence>MVDAFTGLEWLENTFHTQIQKGVATAVVTGLFLLVLVFHRRLQSWISDRSRPLYADIVATILLFGTGGLALYVAVGVWGATEELSTVLSRFDPDGTFLPRVTASFVMVVLTYIVWRFVRRLLHDVVASSTTVTKHQEEVSNRVIQVFIWSVTLVIVLSIWIDDLSGLLVGAGFLGIVVGMAARQTLGALLAGFVLMFSRSFEIGHWVEIDGREGTVTNISIFNTQIQSFDGEYIIVPNDVVTTSIVTNRSKKGRLRIEVEVGVDYSVDVDQAATLARDALEPIEEVMDVPEPMVVTKHFGESSVVLGVRFWIDRPSARRRWTARTKAISAIKTQFEEADVKIPYPQRELSGREETDGFRMRVDEPVNETTARGTASSRPSEDD</sequence>
<evidence type="ECO:0000259" key="9">
    <source>
        <dbReference type="Pfam" id="PF00924"/>
    </source>
</evidence>
<dbReference type="SUPFAM" id="SSF82861">
    <property type="entry name" value="Mechanosensitive channel protein MscS (YggB), transmembrane region"/>
    <property type="match status" value="1"/>
</dbReference>
<name>A0A9E7SW18_9EURY</name>
<evidence type="ECO:0000256" key="3">
    <source>
        <dbReference type="ARBA" id="ARBA00022475"/>
    </source>
</evidence>
<dbReference type="PANTHER" id="PTHR30221:SF20">
    <property type="entry name" value="SMALL-CONDUCTANCE MECHANOSENSITIVE CHANNEL"/>
    <property type="match status" value="1"/>
</dbReference>
<comment type="similarity">
    <text evidence="2">Belongs to the MscS (TC 1.A.23) family.</text>
</comment>
<dbReference type="InterPro" id="IPR011014">
    <property type="entry name" value="MscS_channel_TM-2"/>
</dbReference>
<dbReference type="Proteomes" id="UP001056855">
    <property type="component" value="Chromosome"/>
</dbReference>
<dbReference type="PROSITE" id="PS01246">
    <property type="entry name" value="UPF0003"/>
    <property type="match status" value="1"/>
</dbReference>
<dbReference type="GeneID" id="73291085"/>
<dbReference type="GO" id="GO:0008381">
    <property type="term" value="F:mechanosensitive monoatomic ion channel activity"/>
    <property type="evidence" value="ECO:0007669"/>
    <property type="project" value="InterPro"/>
</dbReference>
<evidence type="ECO:0000259" key="10">
    <source>
        <dbReference type="Pfam" id="PF21082"/>
    </source>
</evidence>
<dbReference type="InterPro" id="IPR045275">
    <property type="entry name" value="MscS_archaea/bacteria_type"/>
</dbReference>
<feature type="transmembrane region" description="Helical" evidence="8">
    <location>
        <begin position="23"/>
        <end position="42"/>
    </location>
</feature>
<evidence type="ECO:0000256" key="4">
    <source>
        <dbReference type="ARBA" id="ARBA00022692"/>
    </source>
</evidence>
<feature type="domain" description="Mechanosensitive ion channel MscS C-terminal" evidence="10">
    <location>
        <begin position="257"/>
        <end position="342"/>
    </location>
</feature>
<evidence type="ECO:0000256" key="2">
    <source>
        <dbReference type="ARBA" id="ARBA00008017"/>
    </source>
</evidence>
<organism evidence="11 12">
    <name type="scientific">Natronosalvus rutilus</name>
    <dbReference type="NCBI Taxonomy" id="2953753"/>
    <lineage>
        <taxon>Archaea</taxon>
        <taxon>Methanobacteriati</taxon>
        <taxon>Methanobacteriota</taxon>
        <taxon>Stenosarchaea group</taxon>
        <taxon>Halobacteria</taxon>
        <taxon>Halobacteriales</taxon>
        <taxon>Natrialbaceae</taxon>
        <taxon>Natronosalvus</taxon>
    </lineage>
</organism>
<dbReference type="Gene3D" id="1.10.287.1260">
    <property type="match status" value="1"/>
</dbReference>
<dbReference type="InterPro" id="IPR049278">
    <property type="entry name" value="MS_channel_C"/>
</dbReference>
<gene>
    <name evidence="11" type="ORF">NGM29_13525</name>
</gene>
<dbReference type="RefSeq" id="WP_254156854.1">
    <property type="nucleotide sequence ID" value="NZ_CP100355.1"/>
</dbReference>
<dbReference type="InterPro" id="IPR006685">
    <property type="entry name" value="MscS_channel_2nd"/>
</dbReference>
<feature type="domain" description="Mechanosensitive ion channel MscS" evidence="9">
    <location>
        <begin position="188"/>
        <end position="250"/>
    </location>
</feature>
<evidence type="ECO:0000313" key="11">
    <source>
        <dbReference type="EMBL" id="UTF52798.1"/>
    </source>
</evidence>
<dbReference type="InterPro" id="IPR010920">
    <property type="entry name" value="LSM_dom_sf"/>
</dbReference>
<feature type="transmembrane region" description="Helical" evidence="8">
    <location>
        <begin position="97"/>
        <end position="118"/>
    </location>
</feature>
<keyword evidence="3" id="KW-1003">Cell membrane</keyword>
<dbReference type="EMBL" id="CP100355">
    <property type="protein sequence ID" value="UTF52798.1"/>
    <property type="molecule type" value="Genomic_DNA"/>
</dbReference>
<feature type="compositionally biased region" description="Basic and acidic residues" evidence="7">
    <location>
        <begin position="349"/>
        <end position="364"/>
    </location>
</feature>
<dbReference type="PANTHER" id="PTHR30221">
    <property type="entry name" value="SMALL-CONDUCTANCE MECHANOSENSITIVE CHANNEL"/>
    <property type="match status" value="1"/>
</dbReference>
<dbReference type="Gene3D" id="2.30.30.60">
    <property type="match status" value="1"/>
</dbReference>
<dbReference type="InterPro" id="IPR023408">
    <property type="entry name" value="MscS_beta-dom_sf"/>
</dbReference>
<feature type="transmembrane region" description="Helical" evidence="8">
    <location>
        <begin position="167"/>
        <end position="197"/>
    </location>
</feature>
<keyword evidence="12" id="KW-1185">Reference proteome</keyword>
<feature type="region of interest" description="Disordered" evidence="7">
    <location>
        <begin position="346"/>
        <end position="383"/>
    </location>
</feature>
<reference evidence="11" key="1">
    <citation type="submission" date="2022-06" db="EMBL/GenBank/DDBJ databases">
        <title>Diverse halophilic archaea isolated from saline environments.</title>
        <authorList>
            <person name="Cui H.-L."/>
        </authorList>
    </citation>
    <scope>NUCLEOTIDE SEQUENCE</scope>
    <source>
        <strain evidence="11">WLHS1</strain>
    </source>
</reference>
<protein>
    <submittedName>
        <fullName evidence="11">Mechanosensitive ion channel family protein</fullName>
    </submittedName>
</protein>
<dbReference type="InterPro" id="IPR011066">
    <property type="entry name" value="MscS_channel_C_sf"/>
</dbReference>
<dbReference type="Gene3D" id="3.30.70.100">
    <property type="match status" value="1"/>
</dbReference>
<evidence type="ECO:0000256" key="1">
    <source>
        <dbReference type="ARBA" id="ARBA00004651"/>
    </source>
</evidence>
<keyword evidence="6 8" id="KW-0472">Membrane</keyword>
<evidence type="ECO:0000256" key="8">
    <source>
        <dbReference type="SAM" id="Phobius"/>
    </source>
</evidence>
<dbReference type="KEGG" id="sawl:NGM29_13525"/>
<evidence type="ECO:0000256" key="7">
    <source>
        <dbReference type="SAM" id="MobiDB-lite"/>
    </source>
</evidence>
<dbReference type="SUPFAM" id="SSF82689">
    <property type="entry name" value="Mechanosensitive channel protein MscS (YggB), C-terminal domain"/>
    <property type="match status" value="1"/>
</dbReference>
<keyword evidence="5 8" id="KW-1133">Transmembrane helix</keyword>
<accession>A0A9E7SW18</accession>
<dbReference type="SUPFAM" id="SSF50182">
    <property type="entry name" value="Sm-like ribonucleoproteins"/>
    <property type="match status" value="1"/>
</dbReference>
<evidence type="ECO:0000256" key="6">
    <source>
        <dbReference type="ARBA" id="ARBA00023136"/>
    </source>
</evidence>